<evidence type="ECO:0008006" key="3">
    <source>
        <dbReference type="Google" id="ProtNLM"/>
    </source>
</evidence>
<name>A0A0P7AXQ0_9FLAO</name>
<dbReference type="InterPro" id="IPR025345">
    <property type="entry name" value="DUF4249"/>
</dbReference>
<dbReference type="Proteomes" id="UP000050280">
    <property type="component" value="Unassembled WGS sequence"/>
</dbReference>
<organism evidence="1 2">
    <name type="scientific">Croceitalea dokdonensis DOKDO 023</name>
    <dbReference type="NCBI Taxonomy" id="1300341"/>
    <lineage>
        <taxon>Bacteria</taxon>
        <taxon>Pseudomonadati</taxon>
        <taxon>Bacteroidota</taxon>
        <taxon>Flavobacteriia</taxon>
        <taxon>Flavobacteriales</taxon>
        <taxon>Flavobacteriaceae</taxon>
        <taxon>Croceitalea</taxon>
    </lineage>
</organism>
<sequence length="436" mass="49036">MFGKNRLVFGFLLFLSSCVEEVDLSITEVVTNIENILIVEGTVTNELKNQRITLSKIDTILDTQIDSVFNPFTPIRDIDRDLVRYEENAQVTVEDDAGLRYPFNEIGPGIYESAQPFAAEIGRAYQLRVIRANGQRFFSTPMQIEGFSNLENVYAEKVVNNDGEEGIGIFIDNVSEMGVSENFRFKYEETYKIIAPNWTPFQFQLTNYDPCALPVPTYDLDIVERSREERVCYRTEVSNRIVQAQLAGDNGSGIKRFMVRFISKDNFAISHRYSIEVEQLVAGLASFGFYEQLNNFSQTGNIFSQVQPGFLEGNILSEEGTGGTVLGFFDVVSSTKKRLFFNYTDFYPNEPLPPFPFNCNPTSAPESHVSYCFQGFSMNNCPQSIIERVNLGLISFTGNNGSNIGACPGPFTFVPTVCGDCTQLGSNSEPEFWTEE</sequence>
<dbReference type="STRING" id="1300341.I595_493"/>
<dbReference type="AlphaFoldDB" id="A0A0P7AXQ0"/>
<reference evidence="1 2" key="1">
    <citation type="submission" date="2015-09" db="EMBL/GenBank/DDBJ databases">
        <title>Genome sequence of the marine flavobacterium Croceitalea dokdonensis DOKDO 023 that contains proton- and sodium-pumping rhodopsins.</title>
        <authorList>
            <person name="Kwon S.-K."/>
            <person name="Lee H.K."/>
            <person name="Kwak M.-J."/>
            <person name="Kim J.F."/>
        </authorList>
    </citation>
    <scope>NUCLEOTIDE SEQUENCE [LARGE SCALE GENOMIC DNA]</scope>
    <source>
        <strain evidence="1 2">DOKDO 023</strain>
    </source>
</reference>
<proteinExistence type="predicted"/>
<dbReference type="PATRIC" id="fig|1300341.3.peg.490"/>
<dbReference type="Pfam" id="PF14054">
    <property type="entry name" value="DUF4249"/>
    <property type="match status" value="1"/>
</dbReference>
<comment type="caution">
    <text evidence="1">The sequence shown here is derived from an EMBL/GenBank/DDBJ whole genome shotgun (WGS) entry which is preliminary data.</text>
</comment>
<protein>
    <recommendedName>
        <fullName evidence="3">DUF4249 domain-containing protein</fullName>
    </recommendedName>
</protein>
<dbReference type="RefSeq" id="WP_054557753.1">
    <property type="nucleotide sequence ID" value="NZ_LDJX01000001.1"/>
</dbReference>
<dbReference type="OrthoDB" id="1062680at2"/>
<dbReference type="EMBL" id="LDJX01000001">
    <property type="protein sequence ID" value="KPM33590.1"/>
    <property type="molecule type" value="Genomic_DNA"/>
</dbReference>
<evidence type="ECO:0000313" key="1">
    <source>
        <dbReference type="EMBL" id="KPM33590.1"/>
    </source>
</evidence>
<gene>
    <name evidence="1" type="ORF">I595_493</name>
</gene>
<keyword evidence="2" id="KW-1185">Reference proteome</keyword>
<dbReference type="PROSITE" id="PS51257">
    <property type="entry name" value="PROKAR_LIPOPROTEIN"/>
    <property type="match status" value="1"/>
</dbReference>
<accession>A0A0P7AXQ0</accession>
<evidence type="ECO:0000313" key="2">
    <source>
        <dbReference type="Proteomes" id="UP000050280"/>
    </source>
</evidence>